<dbReference type="PANTHER" id="PTHR11685">
    <property type="entry name" value="RBR FAMILY RING FINGER AND IBR DOMAIN-CONTAINING"/>
    <property type="match status" value="1"/>
</dbReference>
<dbReference type="InterPro" id="IPR044066">
    <property type="entry name" value="TRIAD_supradom"/>
</dbReference>
<evidence type="ECO:0000256" key="9">
    <source>
        <dbReference type="ARBA" id="ARBA00022786"/>
    </source>
</evidence>
<gene>
    <name evidence="12" type="ORF">F2Q70_00023761</name>
</gene>
<evidence type="ECO:0000313" key="12">
    <source>
        <dbReference type="EMBL" id="KAF2545732.1"/>
    </source>
</evidence>
<proteinExistence type="predicted"/>
<dbReference type="Gene3D" id="1.20.120.1750">
    <property type="match status" value="1"/>
</dbReference>
<dbReference type="Pfam" id="PF01485">
    <property type="entry name" value="IBR"/>
    <property type="match status" value="1"/>
</dbReference>
<comment type="pathway">
    <text evidence="3">Protein modification; protein ubiquitination.</text>
</comment>
<dbReference type="EC" id="2.3.2.31" evidence="4"/>
<comment type="catalytic activity">
    <reaction evidence="1">
        <text>[E2 ubiquitin-conjugating enzyme]-S-ubiquitinyl-L-cysteine + [acceptor protein]-L-lysine = [E2 ubiquitin-conjugating enzyme]-L-cysteine + [acceptor protein]-N(6)-ubiquitinyl-L-lysine.</text>
        <dbReference type="EC" id="2.3.2.31"/>
    </reaction>
</comment>
<name>A0A8S9GPE2_BRACR</name>
<dbReference type="GO" id="GO:0061630">
    <property type="term" value="F:ubiquitin protein ligase activity"/>
    <property type="evidence" value="ECO:0007669"/>
    <property type="project" value="UniProtKB-EC"/>
</dbReference>
<keyword evidence="8" id="KW-0863">Zinc-finger</keyword>
<keyword evidence="10" id="KW-0862">Zinc</keyword>
<evidence type="ECO:0000256" key="2">
    <source>
        <dbReference type="ARBA" id="ARBA00001947"/>
    </source>
</evidence>
<evidence type="ECO:0000256" key="7">
    <source>
        <dbReference type="ARBA" id="ARBA00022737"/>
    </source>
</evidence>
<feature type="domain" description="RING-type" evidence="11">
    <location>
        <begin position="1"/>
        <end position="139"/>
    </location>
</feature>
<dbReference type="AlphaFoldDB" id="A0A8S9GPE2"/>
<dbReference type="PROSITE" id="PS51873">
    <property type="entry name" value="TRIAD"/>
    <property type="match status" value="1"/>
</dbReference>
<comment type="cofactor">
    <cofactor evidence="2">
        <name>Zn(2+)</name>
        <dbReference type="ChEBI" id="CHEBI:29105"/>
    </cofactor>
</comment>
<protein>
    <recommendedName>
        <fullName evidence="4">RBR-type E3 ubiquitin transferase</fullName>
        <ecNumber evidence="4">2.3.2.31</ecNumber>
    </recommendedName>
</protein>
<dbReference type="GO" id="GO:0008270">
    <property type="term" value="F:zinc ion binding"/>
    <property type="evidence" value="ECO:0007669"/>
    <property type="project" value="UniProtKB-KW"/>
</dbReference>
<sequence length="139" mass="15879">MSRSDSKEFDGEMGQSFVRVVVHVVGESLLSVRKLLGDAGGDDEVTMTECPFCHRLFCAQCKVTWHEGIGCKEFQRVGKTKKKCRVILNGILNIAKRKEKKKNVDKLLIQLAKKKQWRRCPSCNFYVEKLVGCMHISCR</sequence>
<keyword evidence="6" id="KW-0479">Metal-binding</keyword>
<comment type="caution">
    <text evidence="12">The sequence shown here is derived from an EMBL/GenBank/DDBJ whole genome shotgun (WGS) entry which is preliminary data.</text>
</comment>
<reference evidence="12" key="1">
    <citation type="submission" date="2019-12" db="EMBL/GenBank/DDBJ databases">
        <title>Genome sequencing and annotation of Brassica cretica.</title>
        <authorList>
            <person name="Studholme D.J."/>
            <person name="Sarris P.F."/>
        </authorList>
    </citation>
    <scope>NUCLEOTIDE SEQUENCE</scope>
    <source>
        <strain evidence="12">PFS-102/07</strain>
        <tissue evidence="12">Leaf</tissue>
    </source>
</reference>
<evidence type="ECO:0000259" key="11">
    <source>
        <dbReference type="PROSITE" id="PS51873"/>
    </source>
</evidence>
<evidence type="ECO:0000256" key="4">
    <source>
        <dbReference type="ARBA" id="ARBA00012251"/>
    </source>
</evidence>
<dbReference type="GO" id="GO:0016567">
    <property type="term" value="P:protein ubiquitination"/>
    <property type="evidence" value="ECO:0007669"/>
    <property type="project" value="InterPro"/>
</dbReference>
<dbReference type="InterPro" id="IPR002867">
    <property type="entry name" value="IBR_dom"/>
</dbReference>
<evidence type="ECO:0000256" key="10">
    <source>
        <dbReference type="ARBA" id="ARBA00022833"/>
    </source>
</evidence>
<dbReference type="SUPFAM" id="SSF57850">
    <property type="entry name" value="RING/U-box"/>
    <property type="match status" value="2"/>
</dbReference>
<accession>A0A8S9GPE2</accession>
<evidence type="ECO:0000256" key="6">
    <source>
        <dbReference type="ARBA" id="ARBA00022723"/>
    </source>
</evidence>
<keyword evidence="9" id="KW-0833">Ubl conjugation pathway</keyword>
<keyword evidence="5" id="KW-0808">Transferase</keyword>
<keyword evidence="7" id="KW-0677">Repeat</keyword>
<evidence type="ECO:0000256" key="3">
    <source>
        <dbReference type="ARBA" id="ARBA00004906"/>
    </source>
</evidence>
<evidence type="ECO:0000256" key="8">
    <source>
        <dbReference type="ARBA" id="ARBA00022771"/>
    </source>
</evidence>
<dbReference type="EMBL" id="QGKY02001925">
    <property type="protein sequence ID" value="KAF2545732.1"/>
    <property type="molecule type" value="Genomic_DNA"/>
</dbReference>
<organism evidence="12">
    <name type="scientific">Brassica cretica</name>
    <name type="common">Mustard</name>
    <dbReference type="NCBI Taxonomy" id="69181"/>
    <lineage>
        <taxon>Eukaryota</taxon>
        <taxon>Viridiplantae</taxon>
        <taxon>Streptophyta</taxon>
        <taxon>Embryophyta</taxon>
        <taxon>Tracheophyta</taxon>
        <taxon>Spermatophyta</taxon>
        <taxon>Magnoliopsida</taxon>
        <taxon>eudicotyledons</taxon>
        <taxon>Gunneridae</taxon>
        <taxon>Pentapetalae</taxon>
        <taxon>rosids</taxon>
        <taxon>malvids</taxon>
        <taxon>Brassicales</taxon>
        <taxon>Brassicaceae</taxon>
        <taxon>Brassiceae</taxon>
        <taxon>Brassica</taxon>
    </lineage>
</organism>
<dbReference type="InterPro" id="IPR031127">
    <property type="entry name" value="E3_UB_ligase_RBR"/>
</dbReference>
<evidence type="ECO:0000256" key="5">
    <source>
        <dbReference type="ARBA" id="ARBA00022679"/>
    </source>
</evidence>
<evidence type="ECO:0000256" key="1">
    <source>
        <dbReference type="ARBA" id="ARBA00001798"/>
    </source>
</evidence>